<name>A0A166MYK0_EXIGL</name>
<evidence type="ECO:0000313" key="2">
    <source>
        <dbReference type="Proteomes" id="UP000077266"/>
    </source>
</evidence>
<reference evidence="1 2" key="1">
    <citation type="journal article" date="2016" name="Mol. Biol. Evol.">
        <title>Comparative Genomics of Early-Diverging Mushroom-Forming Fungi Provides Insights into the Origins of Lignocellulose Decay Capabilities.</title>
        <authorList>
            <person name="Nagy L.G."/>
            <person name="Riley R."/>
            <person name="Tritt A."/>
            <person name="Adam C."/>
            <person name="Daum C."/>
            <person name="Floudas D."/>
            <person name="Sun H."/>
            <person name="Yadav J.S."/>
            <person name="Pangilinan J."/>
            <person name="Larsson K.H."/>
            <person name="Matsuura K."/>
            <person name="Barry K."/>
            <person name="Labutti K."/>
            <person name="Kuo R."/>
            <person name="Ohm R.A."/>
            <person name="Bhattacharya S.S."/>
            <person name="Shirouzu T."/>
            <person name="Yoshinaga Y."/>
            <person name="Martin F.M."/>
            <person name="Grigoriev I.V."/>
            <person name="Hibbett D.S."/>
        </authorList>
    </citation>
    <scope>NUCLEOTIDE SEQUENCE [LARGE SCALE GENOMIC DNA]</scope>
    <source>
        <strain evidence="1 2">HHB12029</strain>
    </source>
</reference>
<gene>
    <name evidence="1" type="ORF">EXIGLDRAFT_783647</name>
</gene>
<organism evidence="1 2">
    <name type="scientific">Exidia glandulosa HHB12029</name>
    <dbReference type="NCBI Taxonomy" id="1314781"/>
    <lineage>
        <taxon>Eukaryota</taxon>
        <taxon>Fungi</taxon>
        <taxon>Dikarya</taxon>
        <taxon>Basidiomycota</taxon>
        <taxon>Agaricomycotina</taxon>
        <taxon>Agaricomycetes</taxon>
        <taxon>Auriculariales</taxon>
        <taxon>Exidiaceae</taxon>
        <taxon>Exidia</taxon>
    </lineage>
</organism>
<keyword evidence="2" id="KW-1185">Reference proteome</keyword>
<dbReference type="AlphaFoldDB" id="A0A166MYK0"/>
<dbReference type="InParanoid" id="A0A166MYK0"/>
<proteinExistence type="predicted"/>
<sequence>MSQRRSSGTGTSAAHYRNLVTALTAGLQNPLQPRFCPGCLDIVATDLGVFENELKREQMFVVVTGNMESPPRAQINTALMTVYAQCPESRGGTAYTKEEHRDAILYIGRDAVFRSANLFAAIVSKSLKSLDRHTTQRFTRRGLWPRVVGDVLPGGELATVSGLHQFCKNELDRQPYTLMLGEAMSVYLADLVRCAAQPLSGGQYSEAWNNLRVATHILAHLSLCSYRTQYDDWLPLAPRILDLMQVALSITTDRETRVIFAKFGWTMLGICQDRSPDTVHPLIRSNGGGGDPPNPFGELHGLIVRIAQRRACGWPACARTERDMGRKLKEAHWNAGHKKTCKALRNLATRIGSTTAIADVSESTFVGTCRRQLRGEWLQEVAQMYGMIYVDVPHMRGVAVEVLAQNWMEEVTLYSLFTN</sequence>
<evidence type="ECO:0000313" key="1">
    <source>
        <dbReference type="EMBL" id="KZV78553.1"/>
    </source>
</evidence>
<accession>A0A166MYK0</accession>
<protein>
    <submittedName>
        <fullName evidence="1">Uncharacterized protein</fullName>
    </submittedName>
</protein>
<dbReference type="OrthoDB" id="341421at2759"/>
<dbReference type="Proteomes" id="UP000077266">
    <property type="component" value="Unassembled WGS sequence"/>
</dbReference>
<dbReference type="EMBL" id="KV426847">
    <property type="protein sequence ID" value="KZV78553.1"/>
    <property type="molecule type" value="Genomic_DNA"/>
</dbReference>